<reference evidence="19" key="1">
    <citation type="journal article" date="2011" name="PLoS Genet.">
        <title>The genome sequence of the leaf-cutter ant Atta cephalotes reveals insights into its obligate symbiotic lifestyle.</title>
        <authorList>
            <person name="Suen G."/>
            <person name="Teiling C."/>
            <person name="Li L."/>
            <person name="Holt C."/>
            <person name="Abouheif E."/>
            <person name="Bornberg-Bauer E."/>
            <person name="Bouffard P."/>
            <person name="Caldera E.J."/>
            <person name="Cash E."/>
            <person name="Cavanaugh A."/>
            <person name="Denas O."/>
            <person name="Elhaik E."/>
            <person name="Fave M.J."/>
            <person name="Gadau J."/>
            <person name="Gibson J.D."/>
            <person name="Graur D."/>
            <person name="Grubbs K.J."/>
            <person name="Hagen D.E."/>
            <person name="Harkins T.T."/>
            <person name="Helmkampf M."/>
            <person name="Hu H."/>
            <person name="Johnson B.R."/>
            <person name="Kim J."/>
            <person name="Marsh S.E."/>
            <person name="Moeller J.A."/>
            <person name="Munoz-Torres M.C."/>
            <person name="Murphy M.C."/>
            <person name="Naughton M.C."/>
            <person name="Nigam S."/>
            <person name="Overson R."/>
            <person name="Rajakumar R."/>
            <person name="Reese J.T."/>
            <person name="Scott J.J."/>
            <person name="Smith C.R."/>
            <person name="Tao S."/>
            <person name="Tsutsui N.D."/>
            <person name="Viljakainen L."/>
            <person name="Wissler L."/>
            <person name="Yandell M.D."/>
            <person name="Zimmer F."/>
            <person name="Taylor J."/>
            <person name="Slater S.C."/>
            <person name="Clifton S.W."/>
            <person name="Warren W.C."/>
            <person name="Elsik C.G."/>
            <person name="Smith C.D."/>
            <person name="Weinstock G.M."/>
            <person name="Gerardo N.M."/>
            <person name="Currie C.R."/>
        </authorList>
    </citation>
    <scope>NUCLEOTIDE SEQUENCE [LARGE SCALE GENOMIC DNA]</scope>
</reference>
<organism evidence="18 19">
    <name type="scientific">Atta cephalotes</name>
    <name type="common">Leafcutter ant</name>
    <dbReference type="NCBI Taxonomy" id="12957"/>
    <lineage>
        <taxon>Eukaryota</taxon>
        <taxon>Metazoa</taxon>
        <taxon>Ecdysozoa</taxon>
        <taxon>Arthropoda</taxon>
        <taxon>Hexapoda</taxon>
        <taxon>Insecta</taxon>
        <taxon>Pterygota</taxon>
        <taxon>Neoptera</taxon>
        <taxon>Endopterygota</taxon>
        <taxon>Hymenoptera</taxon>
        <taxon>Apocrita</taxon>
        <taxon>Aculeata</taxon>
        <taxon>Formicoidea</taxon>
        <taxon>Formicidae</taxon>
        <taxon>Myrmicinae</taxon>
        <taxon>Atta</taxon>
    </lineage>
</organism>
<evidence type="ECO:0000256" key="16">
    <source>
        <dbReference type="SAM" id="MobiDB-lite"/>
    </source>
</evidence>
<evidence type="ECO:0000256" key="4">
    <source>
        <dbReference type="ARBA" id="ARBA00022568"/>
    </source>
</evidence>
<evidence type="ECO:0000256" key="14">
    <source>
        <dbReference type="ARBA" id="ARBA00036634"/>
    </source>
</evidence>
<name>A0A158NK08_ATTCE</name>
<keyword evidence="19" id="KW-1185">Reference proteome</keyword>
<keyword evidence="6 15" id="KW-0812">Transmembrane</keyword>
<evidence type="ECO:0000256" key="9">
    <source>
        <dbReference type="ARBA" id="ARBA00022989"/>
    </source>
</evidence>
<dbReference type="GO" id="GO:0015292">
    <property type="term" value="F:uniporter activity"/>
    <property type="evidence" value="ECO:0007669"/>
    <property type="project" value="UniProtKB-UniRule"/>
</dbReference>
<evidence type="ECO:0000256" key="13">
    <source>
        <dbReference type="ARBA" id="ARBA00023303"/>
    </source>
</evidence>
<keyword evidence="3 15" id="KW-0813">Transport</keyword>
<evidence type="ECO:0000259" key="17">
    <source>
        <dbReference type="Pfam" id="PF04678"/>
    </source>
</evidence>
<dbReference type="KEGG" id="acep:105620999"/>
<dbReference type="GO" id="GO:0051560">
    <property type="term" value="P:mitochondrial calcium ion homeostasis"/>
    <property type="evidence" value="ECO:0007669"/>
    <property type="project" value="UniProtKB-UniRule"/>
</dbReference>
<comment type="catalytic activity">
    <reaction evidence="14">
        <text>Ca(2+)(in) = Ca(2+)(out)</text>
        <dbReference type="Rhea" id="RHEA:29671"/>
        <dbReference type="ChEBI" id="CHEBI:29108"/>
    </reaction>
</comment>
<evidence type="ECO:0000256" key="6">
    <source>
        <dbReference type="ARBA" id="ARBA00022692"/>
    </source>
</evidence>
<dbReference type="EMBL" id="ADTU01018583">
    <property type="status" value="NOT_ANNOTATED_CDS"/>
    <property type="molecule type" value="Genomic_DNA"/>
</dbReference>
<dbReference type="EnsemblMetazoa" id="XM_012202476.1">
    <property type="protein sequence ID" value="XP_012057866.1"/>
    <property type="gene ID" value="LOC105620999"/>
</dbReference>
<evidence type="ECO:0000256" key="1">
    <source>
        <dbReference type="ARBA" id="ARBA00004448"/>
    </source>
</evidence>
<dbReference type="Proteomes" id="UP000005205">
    <property type="component" value="Unassembled WGS sequence"/>
</dbReference>
<keyword evidence="12 15" id="KW-0472">Membrane</keyword>
<feature type="transmembrane region" description="Helical" evidence="15">
    <location>
        <begin position="291"/>
        <end position="309"/>
    </location>
</feature>
<dbReference type="OrthoDB" id="278338at2759"/>
<dbReference type="EMBL" id="ADTU01018581">
    <property type="status" value="NOT_ANNOTATED_CDS"/>
    <property type="molecule type" value="Genomic_DNA"/>
</dbReference>
<comment type="similarity">
    <text evidence="2 15">Belongs to the MCU (TC 1.A.77) family.</text>
</comment>
<evidence type="ECO:0000256" key="8">
    <source>
        <dbReference type="ARBA" id="ARBA00022837"/>
    </source>
</evidence>
<dbReference type="EMBL" id="ADTU01018584">
    <property type="status" value="NOT_ANNOTATED_CDS"/>
    <property type="molecule type" value="Genomic_DNA"/>
</dbReference>
<keyword evidence="13 15" id="KW-0407">Ion channel</keyword>
<evidence type="ECO:0000256" key="11">
    <source>
        <dbReference type="ARBA" id="ARBA00023128"/>
    </source>
</evidence>
<keyword evidence="4 15" id="KW-0109">Calcium transport</keyword>
<keyword evidence="10 15" id="KW-0406">Ion transport</keyword>
<proteinExistence type="inferred from homology"/>
<feature type="compositionally biased region" description="Low complexity" evidence="16">
    <location>
        <begin position="376"/>
        <end position="392"/>
    </location>
</feature>
<dbReference type="GO" id="GO:1990246">
    <property type="term" value="C:uniplex complex"/>
    <property type="evidence" value="ECO:0007669"/>
    <property type="project" value="TreeGrafter"/>
</dbReference>
<sequence>MAAVSFRAIFVVRWCEMSRVLTATSYLTTTRRYRKETWCRRWWHISQRSVSLSANSYSPKLNPLLMKQLKEPKATEREVKKTARVTSAEKVKTESIGSDVIVAYYRGLPRITVPLPSRREHCSFTMKPITHTVGNFLDMLKTEDRGIDRACITSLDGVRIASSNTIESLLEEDFKLLINDNEYIVSPPLRERCTTEDLQKLGDVQALVAQLYEAFHVREYHVDMERSVIAELENIRLQLEPMEQKLQEIQNAAYKKANFFIWTFLVMMSIQFGALARLTWWEYSWDIMEPVTYFVTYGTTMMWFIYYLVTRQEYMLPDVLNRRHLIVLHRRARKIGLDIDVYNALKNRAYELETTLKIIRGPLYDYKTQRKRQQRSRSSSSSSRSPSSSPSLSPSPSPSPEKDVPKVISESDIPEEIRRRI</sequence>
<dbReference type="eggNOG" id="KOG2966">
    <property type="taxonomic scope" value="Eukaryota"/>
</dbReference>
<keyword evidence="7 15" id="KW-0999">Mitochondrion inner membrane</keyword>
<dbReference type="PANTHER" id="PTHR13462">
    <property type="entry name" value="CALCIUM UNIPORTER PROTEIN, MITOCHONDRIAL"/>
    <property type="match status" value="1"/>
</dbReference>
<dbReference type="GO" id="GO:0036444">
    <property type="term" value="P:calcium import into the mitochondrion"/>
    <property type="evidence" value="ECO:0007669"/>
    <property type="project" value="UniProtKB-ARBA"/>
</dbReference>
<comment type="function">
    <text evidence="15">Mitochondrial inner membrane calcium uniporter that mediates calcium uptake into mitochondria. Mitochondrial calcium homeostasis plays key roles in cellular physiology and regulates cell bioenergetics, cytoplasmic calcium signals and activation of cell death pathways.</text>
</comment>
<dbReference type="GO" id="GO:0005262">
    <property type="term" value="F:calcium channel activity"/>
    <property type="evidence" value="ECO:0007669"/>
    <property type="project" value="UniProtKB-UniRule"/>
</dbReference>
<dbReference type="InParanoid" id="A0A158NK08"/>
<evidence type="ECO:0000313" key="19">
    <source>
        <dbReference type="Proteomes" id="UP000005205"/>
    </source>
</evidence>
<evidence type="ECO:0000256" key="12">
    <source>
        <dbReference type="ARBA" id="ARBA00023136"/>
    </source>
</evidence>
<keyword evidence="8 15" id="KW-0106">Calcium</keyword>
<evidence type="ECO:0000256" key="7">
    <source>
        <dbReference type="ARBA" id="ARBA00022792"/>
    </source>
</evidence>
<dbReference type="AlphaFoldDB" id="A0A158NK08"/>
<feature type="domain" description="Calcium uniporter protein C-terminal" evidence="17">
    <location>
        <begin position="143"/>
        <end position="345"/>
    </location>
</feature>
<dbReference type="EMBL" id="ADTU01018579">
    <property type="status" value="NOT_ANNOTATED_CDS"/>
    <property type="molecule type" value="Genomic_DNA"/>
</dbReference>
<keyword evidence="11 15" id="KW-0496">Mitochondrion</keyword>
<dbReference type="PANTHER" id="PTHR13462:SF10">
    <property type="entry name" value="CALCIUM UNIPORTER PROTEIN, MITOCHONDRIAL"/>
    <property type="match status" value="1"/>
</dbReference>
<evidence type="ECO:0000256" key="5">
    <source>
        <dbReference type="ARBA" id="ARBA00022673"/>
    </source>
</evidence>
<evidence type="ECO:0000256" key="2">
    <source>
        <dbReference type="ARBA" id="ARBA00005653"/>
    </source>
</evidence>
<keyword evidence="5 15" id="KW-0107">Calcium channel</keyword>
<evidence type="ECO:0000256" key="3">
    <source>
        <dbReference type="ARBA" id="ARBA00022448"/>
    </source>
</evidence>
<reference evidence="18" key="2">
    <citation type="submission" date="2016-04" db="UniProtKB">
        <authorList>
            <consortium name="EnsemblMetazoa"/>
        </authorList>
    </citation>
    <scope>IDENTIFICATION</scope>
</reference>
<evidence type="ECO:0000256" key="10">
    <source>
        <dbReference type="ARBA" id="ARBA00023065"/>
    </source>
</evidence>
<dbReference type="InterPro" id="IPR039055">
    <property type="entry name" value="MCU_fam"/>
</dbReference>
<dbReference type="EMBL" id="ADTU01018582">
    <property type="status" value="NOT_ANNOTATED_CDS"/>
    <property type="molecule type" value="Genomic_DNA"/>
</dbReference>
<dbReference type="Pfam" id="PF04678">
    <property type="entry name" value="MCU"/>
    <property type="match status" value="1"/>
</dbReference>
<dbReference type="EMBL" id="ADTU01018580">
    <property type="status" value="NOT_ANNOTATED_CDS"/>
    <property type="molecule type" value="Genomic_DNA"/>
</dbReference>
<comment type="subcellular location">
    <subcellularLocation>
        <location evidence="1 15">Mitochondrion inner membrane</location>
        <topology evidence="1 15">Multi-pass membrane protein</topology>
    </subcellularLocation>
</comment>
<feature type="region of interest" description="Disordered" evidence="16">
    <location>
        <begin position="367"/>
        <end position="421"/>
    </location>
</feature>
<keyword evidence="9 15" id="KW-1133">Transmembrane helix</keyword>
<dbReference type="InterPro" id="IPR006769">
    <property type="entry name" value="MCU_C"/>
</dbReference>
<dbReference type="FunCoup" id="A0A158NK08">
    <property type="interactions" value="995"/>
</dbReference>
<protein>
    <recommendedName>
        <fullName evidence="15">Calcium uniporter protein</fullName>
    </recommendedName>
</protein>
<comment type="domain">
    <text evidence="15">The selectivity filter, in which calcium ions are arranged in single file, is composed of two acidic rings separated by one helical turn along the central axis of the channel pore.</text>
</comment>
<evidence type="ECO:0000256" key="15">
    <source>
        <dbReference type="RuleBase" id="RU367035"/>
    </source>
</evidence>
<feature type="transmembrane region" description="Helical" evidence="15">
    <location>
        <begin position="259"/>
        <end position="279"/>
    </location>
</feature>
<gene>
    <name evidence="18" type="primary">105620999</name>
</gene>
<evidence type="ECO:0000313" key="18">
    <source>
        <dbReference type="EnsemblMetazoa" id="XP_012057866.1"/>
    </source>
</evidence>
<dbReference type="STRING" id="12957.A0A158NK08"/>
<accession>A0A158NK08</accession>